<dbReference type="SUPFAM" id="SSF46565">
    <property type="entry name" value="Chaperone J-domain"/>
    <property type="match status" value="1"/>
</dbReference>
<dbReference type="AlphaFoldDB" id="A0A7Z8YPF8"/>
<dbReference type="Proteomes" id="UP000270205">
    <property type="component" value="Unassembled WGS sequence"/>
</dbReference>
<dbReference type="PANTHER" id="PTHR24074">
    <property type="entry name" value="CO-CHAPERONE PROTEIN DJLA"/>
    <property type="match status" value="1"/>
</dbReference>
<dbReference type="Gene3D" id="1.10.287.110">
    <property type="entry name" value="DnaJ domain"/>
    <property type="match status" value="1"/>
</dbReference>
<evidence type="ECO:0000313" key="4">
    <source>
        <dbReference type="Proteomes" id="UP000270205"/>
    </source>
</evidence>
<accession>A0A7Z8YPF8</accession>
<dbReference type="PROSITE" id="PS50076">
    <property type="entry name" value="DNAJ_2"/>
    <property type="match status" value="1"/>
</dbReference>
<dbReference type="EMBL" id="UYIV01000001">
    <property type="protein sequence ID" value="VDH02924.1"/>
    <property type="molecule type" value="Genomic_DNA"/>
</dbReference>
<feature type="transmembrane region" description="Helical" evidence="1">
    <location>
        <begin position="131"/>
        <end position="151"/>
    </location>
</feature>
<dbReference type="PRINTS" id="PR00625">
    <property type="entry name" value="JDOMAIN"/>
</dbReference>
<dbReference type="RefSeq" id="WP_125150548.1">
    <property type="nucleotide sequence ID" value="NZ_UYIV01000001.1"/>
</dbReference>
<keyword evidence="1" id="KW-0472">Membrane</keyword>
<dbReference type="CDD" id="cd06257">
    <property type="entry name" value="DnaJ"/>
    <property type="match status" value="1"/>
</dbReference>
<comment type="caution">
    <text evidence="3">The sequence shown here is derived from an EMBL/GenBank/DDBJ whole genome shotgun (WGS) entry which is preliminary data.</text>
</comment>
<dbReference type="PROSITE" id="PS00636">
    <property type="entry name" value="DNAJ_1"/>
    <property type="match status" value="1"/>
</dbReference>
<dbReference type="InterPro" id="IPR036869">
    <property type="entry name" value="J_dom_sf"/>
</dbReference>
<evidence type="ECO:0000259" key="2">
    <source>
        <dbReference type="PROSITE" id="PS50076"/>
    </source>
</evidence>
<protein>
    <submittedName>
        <fullName evidence="3">Chaperone protein DnaJ</fullName>
    </submittedName>
</protein>
<reference evidence="3 4" key="1">
    <citation type="submission" date="2018-11" db="EMBL/GenBank/DDBJ databases">
        <authorList>
            <consortium name="Pathogen Informatics"/>
        </authorList>
    </citation>
    <scope>NUCLEOTIDE SEQUENCE [LARGE SCALE GENOMIC DNA]</scope>
    <source>
        <strain evidence="3 4">NCTC12929</strain>
    </source>
</reference>
<keyword evidence="1" id="KW-0812">Transmembrane</keyword>
<feature type="domain" description="J" evidence="2">
    <location>
        <begin position="5"/>
        <end position="70"/>
    </location>
</feature>
<dbReference type="InterPro" id="IPR001623">
    <property type="entry name" value="DnaJ_domain"/>
</dbReference>
<sequence>MVLKNYYEILGVKPNASQEEIKLAYRKLSLKFHPDKNDGDKFLEEMFKNINEANEVLSDPEKRKEFDDTLENLNSSVKKSFDRDVEKDFNDLKKKYEKLRVMVNEYFDKENNVAIKQLALLDIKESPKPQYITVSKLLTTILIMLVIYLFFKPNEYNTFDENQNISYEWTTISEANIYSEPDIKSAVIGSVSKETGFNSLRETKYFIQINFINMEGNEEQGYIRKKNLKRN</sequence>
<gene>
    <name evidence="3" type="primary">dnaJ_1</name>
    <name evidence="3" type="ORF">NCTC12929_00320</name>
</gene>
<evidence type="ECO:0000256" key="1">
    <source>
        <dbReference type="SAM" id="Phobius"/>
    </source>
</evidence>
<dbReference type="Gene3D" id="2.30.30.40">
    <property type="entry name" value="SH3 Domains"/>
    <property type="match status" value="1"/>
</dbReference>
<keyword evidence="1" id="KW-1133">Transmembrane helix</keyword>
<dbReference type="SMART" id="SM00271">
    <property type="entry name" value="DnaJ"/>
    <property type="match status" value="1"/>
</dbReference>
<dbReference type="InterPro" id="IPR050817">
    <property type="entry name" value="DjlA_DnaK_co-chaperone"/>
</dbReference>
<name>A0A7Z8YPF8_9FLAO</name>
<dbReference type="Pfam" id="PF00226">
    <property type="entry name" value="DnaJ"/>
    <property type="match status" value="1"/>
</dbReference>
<dbReference type="InterPro" id="IPR018253">
    <property type="entry name" value="DnaJ_domain_CS"/>
</dbReference>
<proteinExistence type="predicted"/>
<organism evidence="3 4">
    <name type="scientific">Bergeyella zoohelcum</name>
    <dbReference type="NCBI Taxonomy" id="1015"/>
    <lineage>
        <taxon>Bacteria</taxon>
        <taxon>Pseudomonadati</taxon>
        <taxon>Bacteroidota</taxon>
        <taxon>Flavobacteriia</taxon>
        <taxon>Flavobacteriales</taxon>
        <taxon>Weeksellaceae</taxon>
        <taxon>Bergeyella</taxon>
    </lineage>
</organism>
<evidence type="ECO:0000313" key="3">
    <source>
        <dbReference type="EMBL" id="VDH02924.1"/>
    </source>
</evidence>